<feature type="compositionally biased region" description="Basic and acidic residues" evidence="1">
    <location>
        <begin position="33"/>
        <end position="45"/>
    </location>
</feature>
<reference evidence="2 3" key="1">
    <citation type="submission" date="2015-07" db="EMBL/GenBank/DDBJ databases">
        <title>Comparative genomics of the Sigatoka disease complex on banana suggests a link between parallel evolutionary changes in Pseudocercospora fijiensis and Pseudocercospora eumusae and increased virulence on the banana host.</title>
        <authorList>
            <person name="Chang T.-C."/>
            <person name="Salvucci A."/>
            <person name="Crous P.W."/>
            <person name="Stergiopoulos I."/>
        </authorList>
    </citation>
    <scope>NUCLEOTIDE SEQUENCE [LARGE SCALE GENOMIC DNA]</scope>
    <source>
        <strain evidence="2 3">CBS 114824</strain>
    </source>
</reference>
<evidence type="ECO:0000313" key="2">
    <source>
        <dbReference type="EMBL" id="KXS96580.1"/>
    </source>
</evidence>
<name>A0A139H287_9PEZI</name>
<keyword evidence="3" id="KW-1185">Reference proteome</keyword>
<evidence type="ECO:0000313" key="3">
    <source>
        <dbReference type="Proteomes" id="UP000070133"/>
    </source>
</evidence>
<organism evidence="2 3">
    <name type="scientific">Pseudocercospora eumusae</name>
    <dbReference type="NCBI Taxonomy" id="321146"/>
    <lineage>
        <taxon>Eukaryota</taxon>
        <taxon>Fungi</taxon>
        <taxon>Dikarya</taxon>
        <taxon>Ascomycota</taxon>
        <taxon>Pezizomycotina</taxon>
        <taxon>Dothideomycetes</taxon>
        <taxon>Dothideomycetidae</taxon>
        <taxon>Mycosphaerellales</taxon>
        <taxon>Mycosphaerellaceae</taxon>
        <taxon>Pseudocercospora</taxon>
    </lineage>
</organism>
<feature type="region of interest" description="Disordered" evidence="1">
    <location>
        <begin position="18"/>
        <end position="125"/>
    </location>
</feature>
<evidence type="ECO:0000256" key="1">
    <source>
        <dbReference type="SAM" id="MobiDB-lite"/>
    </source>
</evidence>
<gene>
    <name evidence="2" type="ORF">AC578_11127</name>
</gene>
<feature type="compositionally biased region" description="Basic residues" evidence="1">
    <location>
        <begin position="71"/>
        <end position="88"/>
    </location>
</feature>
<sequence length="238" mass="25839">MASTMQGSQTLAFIDKLAKRTKQTTCIQNGIKIEPEAEPRPRLEEERDEEQDDQACDNGNDSDGSSYTPTTKRKKAQKKATANAKRRRNIDMDTGSARPRSDAAEPSSSRPSTDEHATAATSACSRSKQSSAMIEVCLETVANVPADWPLVAEAVKVLVGHRSLSAALTTRGSHEDLAAWVATFDCMQKHDADTIEHVVGVLTSAEAKSIVDALLRTIKSPRMIEAIYRNLGEQVRGG</sequence>
<feature type="compositionally biased region" description="Polar residues" evidence="1">
    <location>
        <begin position="57"/>
        <end position="67"/>
    </location>
</feature>
<dbReference type="AlphaFoldDB" id="A0A139H287"/>
<dbReference type="Proteomes" id="UP000070133">
    <property type="component" value="Unassembled WGS sequence"/>
</dbReference>
<proteinExistence type="predicted"/>
<protein>
    <submittedName>
        <fullName evidence="2">Uncharacterized protein</fullName>
    </submittedName>
</protein>
<dbReference type="EMBL" id="LFZN01000170">
    <property type="protein sequence ID" value="KXS96580.1"/>
    <property type="molecule type" value="Genomic_DNA"/>
</dbReference>
<comment type="caution">
    <text evidence="2">The sequence shown here is derived from an EMBL/GenBank/DDBJ whole genome shotgun (WGS) entry which is preliminary data.</text>
</comment>
<accession>A0A139H287</accession>
<dbReference type="OrthoDB" id="3654481at2759"/>
<feature type="compositionally biased region" description="Acidic residues" evidence="1">
    <location>
        <begin position="46"/>
        <end position="55"/>
    </location>
</feature>